<sequence>MHSGSSVKLGRVGPQAPASASAHHRSYVRASSRACARMAGRTLPTASSPSSARSSIPPNLSRALCTVSRQDATSATVAGRSFSGAGARTACVAAVPASIGMNERVARRNGELVDSSGVTAASTPSRSSEVSVSRAASSVSTSRYVRPVGVVSPAEASVQYGISAVRPSVPYFLT</sequence>
<evidence type="ECO:0000256" key="1">
    <source>
        <dbReference type="SAM" id="MobiDB-lite"/>
    </source>
</evidence>
<accession>A0ABX1BK92</accession>
<evidence type="ECO:0000313" key="3">
    <source>
        <dbReference type="Proteomes" id="UP000696294"/>
    </source>
</evidence>
<evidence type="ECO:0000313" key="2">
    <source>
        <dbReference type="EMBL" id="NJP96732.1"/>
    </source>
</evidence>
<name>A0ABX1BK92_9ACTN</name>
<dbReference type="EMBL" id="JAATEP010000054">
    <property type="protein sequence ID" value="NJP96732.1"/>
    <property type="molecule type" value="Genomic_DNA"/>
</dbReference>
<comment type="caution">
    <text evidence="2">The sequence shown here is derived from an EMBL/GenBank/DDBJ whole genome shotgun (WGS) entry which is preliminary data.</text>
</comment>
<proteinExistence type="predicted"/>
<protein>
    <submittedName>
        <fullName evidence="2">Uncharacterized protein</fullName>
    </submittedName>
</protein>
<reference evidence="2 3" key="1">
    <citation type="submission" date="2020-03" db="EMBL/GenBank/DDBJ databases">
        <title>WGS of actinomycetes isolated from Thailand.</title>
        <authorList>
            <person name="Thawai C."/>
        </authorList>
    </citation>
    <scope>NUCLEOTIDE SEQUENCE [LARGE SCALE GENOMIC DNA]</scope>
    <source>
        <strain evidence="2 3">FMUSA5-5</strain>
    </source>
</reference>
<organism evidence="2 3">
    <name type="scientific">Nonomuraea composti</name>
    <dbReference type="NCBI Taxonomy" id="2720023"/>
    <lineage>
        <taxon>Bacteria</taxon>
        <taxon>Bacillati</taxon>
        <taxon>Actinomycetota</taxon>
        <taxon>Actinomycetes</taxon>
        <taxon>Streptosporangiales</taxon>
        <taxon>Streptosporangiaceae</taxon>
        <taxon>Nonomuraea</taxon>
    </lineage>
</organism>
<keyword evidence="3" id="KW-1185">Reference proteome</keyword>
<dbReference type="Proteomes" id="UP000696294">
    <property type="component" value="Unassembled WGS sequence"/>
</dbReference>
<feature type="region of interest" description="Disordered" evidence="1">
    <location>
        <begin position="1"/>
        <end position="33"/>
    </location>
</feature>
<gene>
    <name evidence="2" type="ORF">HCN51_46155</name>
</gene>
<dbReference type="RefSeq" id="WP_168018270.1">
    <property type="nucleotide sequence ID" value="NZ_JAATEP010000054.1"/>
</dbReference>